<dbReference type="PANTHER" id="PTHR30006">
    <property type="entry name" value="THIAMINE-BINDING PERIPLASMIC PROTEIN-RELATED"/>
    <property type="match status" value="1"/>
</dbReference>
<gene>
    <name evidence="3" type="ORF">ACFP1L_12600</name>
</gene>
<feature type="chain" id="PRO_5045260400" evidence="2">
    <location>
        <begin position="26"/>
        <end position="338"/>
    </location>
</feature>
<feature type="signal peptide" evidence="2">
    <location>
        <begin position="1"/>
        <end position="25"/>
    </location>
</feature>
<dbReference type="EMBL" id="JBHSSE010000027">
    <property type="protein sequence ID" value="MFC6202704.1"/>
    <property type="molecule type" value="Genomic_DNA"/>
</dbReference>
<comment type="caution">
    <text evidence="3">The sequence shown here is derived from an EMBL/GenBank/DDBJ whole genome shotgun (WGS) entry which is preliminary data.</text>
</comment>
<accession>A0ABW1SN48</accession>
<dbReference type="Gene3D" id="3.40.190.10">
    <property type="entry name" value="Periplasmic binding protein-like II"/>
    <property type="match status" value="2"/>
</dbReference>
<evidence type="ECO:0000256" key="1">
    <source>
        <dbReference type="ARBA" id="ARBA00022729"/>
    </source>
</evidence>
<keyword evidence="4" id="KW-1185">Reference proteome</keyword>
<evidence type="ECO:0000313" key="3">
    <source>
        <dbReference type="EMBL" id="MFC6202704.1"/>
    </source>
</evidence>
<sequence length="338" mass="36273">MTNKKIVLSIAALAVLALGSGVYLANHHGGQTTASNPSDAKTLTVYAAGPKPLSDKIVKGFEKSSGIKVKTFDGTTGKILSKLKAEESNPQADVLVLASMAAGVDLQTHKKLLTYDAKNVDKLNAQFKDSKHQLFNYSASAVGITYNTKEVKTAPTDWSDLTTATYKNSLTIPDPKTSGSSLDFINVYQMQHGQAFLKQLKQNGAEIGGANKEVLDAVVTGQKKAVVGGVDYMSIAAIKKGEKIGFAYPKSGTLVNPRPAMILKSTKHAAAAKQFIDYLLSDTVQKQLKKSYLIPGTADKLTNPLNNAPIKSYSVNWNDANKALEANVKRFNQVLSHD</sequence>
<dbReference type="PANTHER" id="PTHR30006:SF2">
    <property type="entry name" value="ABC TRANSPORTER SUBSTRATE-BINDING PROTEIN"/>
    <property type="match status" value="1"/>
</dbReference>
<proteinExistence type="predicted"/>
<dbReference type="PIRSF" id="PIRSF002825">
    <property type="entry name" value="CfbpA"/>
    <property type="match status" value="1"/>
</dbReference>
<name>A0ABW1SN48_9LACO</name>
<dbReference type="InterPro" id="IPR026045">
    <property type="entry name" value="Ferric-bd"/>
</dbReference>
<protein>
    <submittedName>
        <fullName evidence="3">Extracellular solute-binding protein</fullName>
    </submittedName>
</protein>
<evidence type="ECO:0000256" key="2">
    <source>
        <dbReference type="SAM" id="SignalP"/>
    </source>
</evidence>
<evidence type="ECO:0000313" key="4">
    <source>
        <dbReference type="Proteomes" id="UP001596171"/>
    </source>
</evidence>
<dbReference type="Pfam" id="PF13343">
    <property type="entry name" value="SBP_bac_6"/>
    <property type="match status" value="1"/>
</dbReference>
<organism evidence="3 4">
    <name type="scientific">Lactiplantibacillus nangangensis</name>
    <dbReference type="NCBI Taxonomy" id="2559917"/>
    <lineage>
        <taxon>Bacteria</taxon>
        <taxon>Bacillati</taxon>
        <taxon>Bacillota</taxon>
        <taxon>Bacilli</taxon>
        <taxon>Lactobacillales</taxon>
        <taxon>Lactobacillaceae</taxon>
        <taxon>Lactiplantibacillus</taxon>
    </lineage>
</organism>
<dbReference type="Proteomes" id="UP001596171">
    <property type="component" value="Unassembled WGS sequence"/>
</dbReference>
<dbReference type="SUPFAM" id="SSF53850">
    <property type="entry name" value="Periplasmic binding protein-like II"/>
    <property type="match status" value="1"/>
</dbReference>
<dbReference type="RefSeq" id="WP_137616759.1">
    <property type="nucleotide sequence ID" value="NZ_BJDI01000011.1"/>
</dbReference>
<keyword evidence="1 2" id="KW-0732">Signal</keyword>
<reference evidence="4" key="1">
    <citation type="journal article" date="2019" name="Int. J. Syst. Evol. Microbiol.">
        <title>The Global Catalogue of Microorganisms (GCM) 10K type strain sequencing project: providing services to taxonomists for standard genome sequencing and annotation.</title>
        <authorList>
            <consortium name="The Broad Institute Genomics Platform"/>
            <consortium name="The Broad Institute Genome Sequencing Center for Infectious Disease"/>
            <person name="Wu L."/>
            <person name="Ma J."/>
        </authorList>
    </citation>
    <scope>NUCLEOTIDE SEQUENCE [LARGE SCALE GENOMIC DNA]</scope>
    <source>
        <strain evidence="4">CCM 8930</strain>
    </source>
</reference>